<keyword evidence="4 7" id="KW-1133">Transmembrane helix</keyword>
<feature type="compositionally biased region" description="Low complexity" evidence="6">
    <location>
        <begin position="122"/>
        <end position="134"/>
    </location>
</feature>
<evidence type="ECO:0000313" key="8">
    <source>
        <dbReference type="EMBL" id="RVX22988.1"/>
    </source>
</evidence>
<dbReference type="Proteomes" id="UP000288805">
    <property type="component" value="Unassembled WGS sequence"/>
</dbReference>
<keyword evidence="3" id="KW-0833">Ubl conjugation pathway</keyword>
<evidence type="ECO:0000256" key="3">
    <source>
        <dbReference type="ARBA" id="ARBA00022786"/>
    </source>
</evidence>
<feature type="transmembrane region" description="Helical" evidence="7">
    <location>
        <begin position="257"/>
        <end position="282"/>
    </location>
</feature>
<evidence type="ECO:0000256" key="1">
    <source>
        <dbReference type="ARBA" id="ARBA00004141"/>
    </source>
</evidence>
<dbReference type="GO" id="GO:0016020">
    <property type="term" value="C:membrane"/>
    <property type="evidence" value="ECO:0007669"/>
    <property type="project" value="UniProtKB-SubCell"/>
</dbReference>
<dbReference type="EMBL" id="QGNW01000002">
    <property type="protein sequence ID" value="RVX22988.1"/>
    <property type="molecule type" value="Genomic_DNA"/>
</dbReference>
<feature type="compositionally biased region" description="Basic and acidic residues" evidence="6">
    <location>
        <begin position="58"/>
        <end position="71"/>
    </location>
</feature>
<evidence type="ECO:0000256" key="5">
    <source>
        <dbReference type="ARBA" id="ARBA00023136"/>
    </source>
</evidence>
<dbReference type="InterPro" id="IPR044235">
    <property type="entry name" value="RNFT1/2"/>
</dbReference>
<dbReference type="GO" id="GO:0061630">
    <property type="term" value="F:ubiquitin protein ligase activity"/>
    <property type="evidence" value="ECO:0007669"/>
    <property type="project" value="InterPro"/>
</dbReference>
<proteinExistence type="predicted"/>
<evidence type="ECO:0000256" key="7">
    <source>
        <dbReference type="SAM" id="Phobius"/>
    </source>
</evidence>
<evidence type="ECO:0000256" key="6">
    <source>
        <dbReference type="SAM" id="MobiDB-lite"/>
    </source>
</evidence>
<dbReference type="PANTHER" id="PTHR15860">
    <property type="entry name" value="UNCHARACTERIZED RING FINGER-CONTAINING PROTEIN"/>
    <property type="match status" value="1"/>
</dbReference>
<comment type="subcellular location">
    <subcellularLocation>
        <location evidence="1">Membrane</location>
        <topology evidence="1">Multi-pass membrane protein</topology>
    </subcellularLocation>
</comment>
<keyword evidence="5 7" id="KW-0472">Membrane</keyword>
<reference evidence="8 9" key="1">
    <citation type="journal article" date="2018" name="PLoS Genet.">
        <title>Population sequencing reveals clonal diversity and ancestral inbreeding in the grapevine cultivar Chardonnay.</title>
        <authorList>
            <person name="Roach M.J."/>
            <person name="Johnson D.L."/>
            <person name="Bohlmann J."/>
            <person name="van Vuuren H.J."/>
            <person name="Jones S.J."/>
            <person name="Pretorius I.S."/>
            <person name="Schmidt S.A."/>
            <person name="Borneman A.R."/>
        </authorList>
    </citation>
    <scope>NUCLEOTIDE SEQUENCE [LARGE SCALE GENOMIC DNA]</scope>
    <source>
        <strain evidence="9">cv. Chardonnay</strain>
        <tissue evidence="8">Leaf</tissue>
    </source>
</reference>
<evidence type="ECO:0000256" key="4">
    <source>
        <dbReference type="ARBA" id="ARBA00022989"/>
    </source>
</evidence>
<feature type="region of interest" description="Disordered" evidence="6">
    <location>
        <begin position="38"/>
        <end position="149"/>
    </location>
</feature>
<gene>
    <name evidence="8" type="primary">RNFT1</name>
    <name evidence="8" type="ORF">CK203_008424</name>
</gene>
<organism evidence="8 9">
    <name type="scientific">Vitis vinifera</name>
    <name type="common">Grape</name>
    <dbReference type="NCBI Taxonomy" id="29760"/>
    <lineage>
        <taxon>Eukaryota</taxon>
        <taxon>Viridiplantae</taxon>
        <taxon>Streptophyta</taxon>
        <taxon>Embryophyta</taxon>
        <taxon>Tracheophyta</taxon>
        <taxon>Spermatophyta</taxon>
        <taxon>Magnoliopsida</taxon>
        <taxon>eudicotyledons</taxon>
        <taxon>Gunneridae</taxon>
        <taxon>Pentapetalae</taxon>
        <taxon>rosids</taxon>
        <taxon>Vitales</taxon>
        <taxon>Vitaceae</taxon>
        <taxon>Viteae</taxon>
        <taxon>Vitis</taxon>
    </lineage>
</organism>
<name>A0A438KP62_VITVI</name>
<comment type="caution">
    <text evidence="8">The sequence shown here is derived from an EMBL/GenBank/DDBJ whole genome shotgun (WGS) entry which is preliminary data.</text>
</comment>
<feature type="transmembrane region" description="Helical" evidence="7">
    <location>
        <begin position="303"/>
        <end position="323"/>
    </location>
</feature>
<protein>
    <submittedName>
        <fullName evidence="8">E3 ubiquitin-protein ligase RNFT1</fullName>
    </submittedName>
</protein>
<accession>A0A438KP62</accession>
<feature type="transmembrane region" description="Helical" evidence="7">
    <location>
        <begin position="216"/>
        <end position="237"/>
    </location>
</feature>
<dbReference type="GO" id="GO:1904294">
    <property type="term" value="P:positive regulation of ERAD pathway"/>
    <property type="evidence" value="ECO:0007669"/>
    <property type="project" value="InterPro"/>
</dbReference>
<keyword evidence="2 7" id="KW-0812">Transmembrane</keyword>
<dbReference type="PANTHER" id="PTHR15860:SF0">
    <property type="entry name" value="LP20373P"/>
    <property type="match status" value="1"/>
</dbReference>
<sequence>METSGSNSRYGIHIAASNFIQAPLAALLEYSGIFSTRSSSSQETDGLIAPSPASLDSFHSRSDDRDRDHDPSSPASTPEEVSIRIIGAGEQEREAVSLDNDRSSSEQISEAPAVSDTSRNESGSGVAAVNSGGSTADGEPANGGSVNNRDSSYQRYDIQQFARWIEQILPFSLLLLVVFIRQHLQGFFVTIWIAAVMFKSNDILRKQTALKGERKLSVLTGITAVFMLHVICVYWWYRNNDLLYPLVLLPPKAIPPFWHAIFIIMVNDTMVRQAAMALKCILLMYYKNSRGRDYRKQGQMLTLVEYLLLLYRALLPTPVWYRFFLNKEYGSLFSSLTTGLYLTFKLTSVVEKVCFSIDIQSCQF</sequence>
<dbReference type="AlphaFoldDB" id="A0A438KP62"/>
<feature type="compositionally biased region" description="Basic and acidic residues" evidence="6">
    <location>
        <begin position="90"/>
        <end position="104"/>
    </location>
</feature>
<evidence type="ECO:0000256" key="2">
    <source>
        <dbReference type="ARBA" id="ARBA00022692"/>
    </source>
</evidence>
<evidence type="ECO:0000313" key="9">
    <source>
        <dbReference type="Proteomes" id="UP000288805"/>
    </source>
</evidence>